<dbReference type="InterPro" id="IPR051313">
    <property type="entry name" value="Bact_iron-sidero_bind"/>
</dbReference>
<sequence>MFKRLLCSFMLILSCFNFNAYAQVTVKDATGKNFTYNQAAKRVVVLEFSFADALANVDVKAVGIADDGDAKRLIPIVAQKQAGYQSVGMRAQPNLEVIAALKPDLIIADVNRHSSIYAQLQSIAPTILLNSLYETYDEDLANAKTIAALVGKSEAFAKRFATYQQQMQELAKKANAKGKLAAFCTSRENQFEVYTANTYQGGILQALGFKLLPTPANSSNGRINSSLEQVLTTKVETLFIANYVENSISRQWESNPLWQAIPAVKNNAVYAVDTNLWARARGMYASLEMAQQVVDSIK</sequence>
<dbReference type="RefSeq" id="WP_119530423.1">
    <property type="nucleotide sequence ID" value="NZ_JBHSSP010000042.1"/>
</dbReference>
<keyword evidence="9" id="KW-1185">Reference proteome</keyword>
<dbReference type="PANTHER" id="PTHR30532:SF29">
    <property type="entry name" value="FE(3+) DICITRATE-BINDING PERIPLASMIC PROTEIN"/>
    <property type="match status" value="1"/>
</dbReference>
<dbReference type="Pfam" id="PF01497">
    <property type="entry name" value="Peripla_BP_2"/>
    <property type="match status" value="1"/>
</dbReference>
<dbReference type="NCBIfam" id="NF008501">
    <property type="entry name" value="PRK11411.1"/>
    <property type="match status" value="1"/>
</dbReference>
<keyword evidence="3" id="KW-0813">Transport</keyword>
<comment type="similarity">
    <text evidence="2">Belongs to the bacterial solute-binding protein 8 family.</text>
</comment>
<name>A0A3A1YQ92_9GAMM</name>
<keyword evidence="4" id="KW-0406">Ion transport</keyword>
<evidence type="ECO:0000313" key="9">
    <source>
        <dbReference type="Proteomes" id="UP000265916"/>
    </source>
</evidence>
<evidence type="ECO:0000256" key="1">
    <source>
        <dbReference type="ARBA" id="ARBA00004196"/>
    </source>
</evidence>
<evidence type="ECO:0000256" key="3">
    <source>
        <dbReference type="ARBA" id="ARBA00022448"/>
    </source>
</evidence>
<protein>
    <recommendedName>
        <fullName evidence="7">Fe/B12 periplasmic-binding domain-containing protein</fullName>
    </recommendedName>
</protein>
<dbReference type="SUPFAM" id="SSF53807">
    <property type="entry name" value="Helical backbone' metal receptor"/>
    <property type="match status" value="1"/>
</dbReference>
<dbReference type="CDD" id="cd01146">
    <property type="entry name" value="FhuD"/>
    <property type="match status" value="1"/>
</dbReference>
<feature type="signal peptide" evidence="6">
    <location>
        <begin position="1"/>
        <end position="22"/>
    </location>
</feature>
<keyword evidence="4" id="KW-0408">Iron</keyword>
<evidence type="ECO:0000256" key="2">
    <source>
        <dbReference type="ARBA" id="ARBA00008814"/>
    </source>
</evidence>
<dbReference type="OrthoDB" id="9793175at2"/>
<dbReference type="PROSITE" id="PS50983">
    <property type="entry name" value="FE_B12_PBP"/>
    <property type="match status" value="1"/>
</dbReference>
<gene>
    <name evidence="8" type="ORF">CKF58_02245</name>
</gene>
<evidence type="ECO:0000313" key="8">
    <source>
        <dbReference type="EMBL" id="RIY39378.1"/>
    </source>
</evidence>
<feature type="domain" description="Fe/B12 periplasmic-binding" evidence="7">
    <location>
        <begin position="42"/>
        <end position="298"/>
    </location>
</feature>
<organism evidence="8 9">
    <name type="scientific">Psittacicella hinzii</name>
    <dbReference type="NCBI Taxonomy" id="2028575"/>
    <lineage>
        <taxon>Bacteria</taxon>
        <taxon>Pseudomonadati</taxon>
        <taxon>Pseudomonadota</taxon>
        <taxon>Gammaproteobacteria</taxon>
        <taxon>Pasteurellales</taxon>
        <taxon>Psittacicellaceae</taxon>
        <taxon>Psittacicella</taxon>
    </lineage>
</organism>
<dbReference type="PROSITE" id="PS51257">
    <property type="entry name" value="PROKAR_LIPOPROTEIN"/>
    <property type="match status" value="1"/>
</dbReference>
<proteinExistence type="inferred from homology"/>
<dbReference type="EMBL" id="NRJG01000033">
    <property type="protein sequence ID" value="RIY39378.1"/>
    <property type="molecule type" value="Genomic_DNA"/>
</dbReference>
<dbReference type="Proteomes" id="UP000265916">
    <property type="component" value="Unassembled WGS sequence"/>
</dbReference>
<keyword evidence="4" id="KW-0410">Iron transport</keyword>
<keyword evidence="5 6" id="KW-0732">Signal</keyword>
<accession>A0A3A1YQ92</accession>
<dbReference type="Gene3D" id="3.40.50.1980">
    <property type="entry name" value="Nitrogenase molybdenum iron protein domain"/>
    <property type="match status" value="2"/>
</dbReference>
<dbReference type="GO" id="GO:1901678">
    <property type="term" value="P:iron coordination entity transport"/>
    <property type="evidence" value="ECO:0007669"/>
    <property type="project" value="UniProtKB-ARBA"/>
</dbReference>
<dbReference type="AlphaFoldDB" id="A0A3A1YQ92"/>
<dbReference type="GO" id="GO:0030288">
    <property type="term" value="C:outer membrane-bounded periplasmic space"/>
    <property type="evidence" value="ECO:0007669"/>
    <property type="project" value="TreeGrafter"/>
</dbReference>
<evidence type="ECO:0000259" key="7">
    <source>
        <dbReference type="PROSITE" id="PS50983"/>
    </source>
</evidence>
<evidence type="ECO:0000256" key="5">
    <source>
        <dbReference type="ARBA" id="ARBA00022729"/>
    </source>
</evidence>
<dbReference type="PANTHER" id="PTHR30532">
    <property type="entry name" value="IRON III DICITRATE-BINDING PERIPLASMIC PROTEIN"/>
    <property type="match status" value="1"/>
</dbReference>
<comment type="subcellular location">
    <subcellularLocation>
        <location evidence="1">Cell envelope</location>
    </subcellularLocation>
</comment>
<reference evidence="8 9" key="1">
    <citation type="submission" date="2017-08" db="EMBL/GenBank/DDBJ databases">
        <title>Reclassification of Bisgaard taxon 37 and 44.</title>
        <authorList>
            <person name="Christensen H."/>
        </authorList>
    </citation>
    <scope>NUCLEOTIDE SEQUENCE [LARGE SCALE GENOMIC DNA]</scope>
    <source>
        <strain evidence="8 9">111</strain>
    </source>
</reference>
<feature type="chain" id="PRO_5017185992" description="Fe/B12 periplasmic-binding domain-containing protein" evidence="6">
    <location>
        <begin position="23"/>
        <end position="298"/>
    </location>
</feature>
<dbReference type="InterPro" id="IPR002491">
    <property type="entry name" value="ABC_transptr_periplasmic_BD"/>
</dbReference>
<evidence type="ECO:0000256" key="6">
    <source>
        <dbReference type="SAM" id="SignalP"/>
    </source>
</evidence>
<comment type="caution">
    <text evidence="8">The sequence shown here is derived from an EMBL/GenBank/DDBJ whole genome shotgun (WGS) entry which is preliminary data.</text>
</comment>
<evidence type="ECO:0000256" key="4">
    <source>
        <dbReference type="ARBA" id="ARBA00022496"/>
    </source>
</evidence>